<dbReference type="GO" id="GO:0016020">
    <property type="term" value="C:membrane"/>
    <property type="evidence" value="ECO:0007669"/>
    <property type="project" value="UniProtKB-SubCell"/>
</dbReference>
<dbReference type="RefSeq" id="WP_073338547.1">
    <property type="nucleotide sequence ID" value="NZ_FQXM01000011.1"/>
</dbReference>
<gene>
    <name evidence="7" type="ORF">SAMN02745207_02270</name>
</gene>
<dbReference type="EMBL" id="FQXM01000011">
    <property type="protein sequence ID" value="SHH73958.1"/>
    <property type="molecule type" value="Genomic_DNA"/>
</dbReference>
<dbReference type="SUPFAM" id="SSF54523">
    <property type="entry name" value="Pili subunits"/>
    <property type="match status" value="1"/>
</dbReference>
<evidence type="ECO:0000256" key="5">
    <source>
        <dbReference type="ARBA" id="ARBA00023136"/>
    </source>
</evidence>
<dbReference type="Pfam" id="PF07963">
    <property type="entry name" value="N_methyl"/>
    <property type="match status" value="1"/>
</dbReference>
<keyword evidence="8" id="KW-1185">Reference proteome</keyword>
<protein>
    <submittedName>
        <fullName evidence="7">Prepilin-type N-terminal cleavage/methylation domain-containing protein</fullName>
    </submittedName>
</protein>
<name>A0A1M5VFN5_9CLOT</name>
<dbReference type="PANTHER" id="PTHR30093:SF44">
    <property type="entry name" value="TYPE II SECRETION SYSTEM CORE PROTEIN G"/>
    <property type="match status" value="1"/>
</dbReference>
<reference evidence="7 8" key="1">
    <citation type="submission" date="2016-11" db="EMBL/GenBank/DDBJ databases">
        <authorList>
            <person name="Jaros S."/>
            <person name="Januszkiewicz K."/>
            <person name="Wedrychowicz H."/>
        </authorList>
    </citation>
    <scope>NUCLEOTIDE SEQUENCE [LARGE SCALE GENOMIC DNA]</scope>
    <source>
        <strain evidence="7 8">DSM 8605</strain>
    </source>
</reference>
<dbReference type="STRING" id="1121316.SAMN02745207_02270"/>
<dbReference type="PROSITE" id="PS00409">
    <property type="entry name" value="PROKAR_NTER_METHYL"/>
    <property type="match status" value="1"/>
</dbReference>
<evidence type="ECO:0000256" key="4">
    <source>
        <dbReference type="ARBA" id="ARBA00022989"/>
    </source>
</evidence>
<dbReference type="NCBIfam" id="TIGR02532">
    <property type="entry name" value="IV_pilin_GFxxxE"/>
    <property type="match status" value="1"/>
</dbReference>
<feature type="transmembrane region" description="Helical" evidence="6">
    <location>
        <begin position="7"/>
        <end position="28"/>
    </location>
</feature>
<evidence type="ECO:0000313" key="8">
    <source>
        <dbReference type="Proteomes" id="UP000184447"/>
    </source>
</evidence>
<keyword evidence="5 6" id="KW-0472">Membrane</keyword>
<evidence type="ECO:0000256" key="2">
    <source>
        <dbReference type="ARBA" id="ARBA00022481"/>
    </source>
</evidence>
<sequence>MKISKKGFTLIELIIVISILGILSAVSIPKFIGYREKANLAADKYNAKIIGDALNYAYINGDITLNNNGKSFSGKDSTGNTISFTGSGRSFEKVFVPKYIDKRILDEDALAAAFDHRLYIFTLTSTTNNIKIDVSYNPDSNKYSTYGNLSLYTINLTK</sequence>
<proteinExistence type="predicted"/>
<dbReference type="PANTHER" id="PTHR30093">
    <property type="entry name" value="GENERAL SECRETION PATHWAY PROTEIN G"/>
    <property type="match status" value="1"/>
</dbReference>
<keyword evidence="4 6" id="KW-1133">Transmembrane helix</keyword>
<evidence type="ECO:0000313" key="7">
    <source>
        <dbReference type="EMBL" id="SHH73958.1"/>
    </source>
</evidence>
<evidence type="ECO:0000256" key="3">
    <source>
        <dbReference type="ARBA" id="ARBA00022692"/>
    </source>
</evidence>
<accession>A0A1M5VFN5</accession>
<dbReference type="InterPro" id="IPR045584">
    <property type="entry name" value="Pilin-like"/>
</dbReference>
<keyword evidence="3 6" id="KW-0812">Transmembrane</keyword>
<dbReference type="Proteomes" id="UP000184447">
    <property type="component" value="Unassembled WGS sequence"/>
</dbReference>
<evidence type="ECO:0000256" key="6">
    <source>
        <dbReference type="SAM" id="Phobius"/>
    </source>
</evidence>
<organism evidence="7 8">
    <name type="scientific">Clostridium grantii DSM 8605</name>
    <dbReference type="NCBI Taxonomy" id="1121316"/>
    <lineage>
        <taxon>Bacteria</taxon>
        <taxon>Bacillati</taxon>
        <taxon>Bacillota</taxon>
        <taxon>Clostridia</taxon>
        <taxon>Eubacteriales</taxon>
        <taxon>Clostridiaceae</taxon>
        <taxon>Clostridium</taxon>
    </lineage>
</organism>
<dbReference type="AlphaFoldDB" id="A0A1M5VFN5"/>
<comment type="subcellular location">
    <subcellularLocation>
        <location evidence="1">Membrane</location>
        <topology evidence="1">Single-pass membrane protein</topology>
    </subcellularLocation>
</comment>
<keyword evidence="2" id="KW-0488">Methylation</keyword>
<evidence type="ECO:0000256" key="1">
    <source>
        <dbReference type="ARBA" id="ARBA00004167"/>
    </source>
</evidence>
<dbReference type="Gene3D" id="3.30.700.10">
    <property type="entry name" value="Glycoprotein, Type 4 Pilin"/>
    <property type="match status" value="1"/>
</dbReference>
<dbReference type="InterPro" id="IPR012902">
    <property type="entry name" value="N_methyl_site"/>
</dbReference>